<sequence>MRLALLWLAAAAISGFTLRRYLGPLDEGILMQAATRMADGQWPWRDFGWSYGPGQPLFVLAAGKLFGPSLLWWRLLRVAADATCAVLVYVLVRDRRPRWAWAAWLAAALTAAQPTSANPTAPALAFSLAAVLAATRGRPGLAGLMAAAAAFWRPDVGAIAALAAAATLWAAGRNREVVGDGDEARDGAAARGGDKAHGGTATWGGDEARGS</sequence>
<reference evidence="2" key="1">
    <citation type="submission" date="2022-10" db="EMBL/GenBank/DDBJ databases">
        <title>The WGS of Solirubrobacter ginsenosidimutans DSM 21036.</title>
        <authorList>
            <person name="Jiang Z."/>
        </authorList>
    </citation>
    <scope>NUCLEOTIDE SEQUENCE</scope>
    <source>
        <strain evidence="2">DSM 21036</strain>
    </source>
</reference>
<proteinExistence type="predicted"/>
<dbReference type="Proteomes" id="UP001149140">
    <property type="component" value="Unassembled WGS sequence"/>
</dbReference>
<name>A0A9X3N198_9ACTN</name>
<keyword evidence="3" id="KW-1185">Reference proteome</keyword>
<feature type="region of interest" description="Disordered" evidence="1">
    <location>
        <begin position="183"/>
        <end position="211"/>
    </location>
</feature>
<dbReference type="AlphaFoldDB" id="A0A9X3N198"/>
<evidence type="ECO:0000313" key="3">
    <source>
        <dbReference type="Proteomes" id="UP001149140"/>
    </source>
</evidence>
<gene>
    <name evidence="2" type="ORF">OM076_33480</name>
</gene>
<evidence type="ECO:0000256" key="1">
    <source>
        <dbReference type="SAM" id="MobiDB-lite"/>
    </source>
</evidence>
<organism evidence="2 3">
    <name type="scientific">Solirubrobacter ginsenosidimutans</name>
    <dbReference type="NCBI Taxonomy" id="490573"/>
    <lineage>
        <taxon>Bacteria</taxon>
        <taxon>Bacillati</taxon>
        <taxon>Actinomycetota</taxon>
        <taxon>Thermoleophilia</taxon>
        <taxon>Solirubrobacterales</taxon>
        <taxon>Solirubrobacteraceae</taxon>
        <taxon>Solirubrobacter</taxon>
    </lineage>
</organism>
<comment type="caution">
    <text evidence="2">The sequence shown here is derived from an EMBL/GenBank/DDBJ whole genome shotgun (WGS) entry which is preliminary data.</text>
</comment>
<evidence type="ECO:0008006" key="4">
    <source>
        <dbReference type="Google" id="ProtNLM"/>
    </source>
</evidence>
<feature type="compositionally biased region" description="Basic and acidic residues" evidence="1">
    <location>
        <begin position="183"/>
        <end position="197"/>
    </location>
</feature>
<dbReference type="EMBL" id="JAPDOD010000044">
    <property type="protein sequence ID" value="MDA0165228.1"/>
    <property type="molecule type" value="Genomic_DNA"/>
</dbReference>
<accession>A0A9X3N198</accession>
<protein>
    <recommendedName>
        <fullName evidence="4">Glycosyltransferase RgtA/B/C/D-like domain-containing protein</fullName>
    </recommendedName>
</protein>
<feature type="non-terminal residue" evidence="2">
    <location>
        <position position="211"/>
    </location>
</feature>
<evidence type="ECO:0000313" key="2">
    <source>
        <dbReference type="EMBL" id="MDA0165228.1"/>
    </source>
</evidence>